<dbReference type="Pfam" id="PF01177">
    <property type="entry name" value="Asp_Glu_race"/>
    <property type="match status" value="1"/>
</dbReference>
<feature type="binding site" evidence="7">
    <location>
        <begin position="75"/>
        <end position="76"/>
    </location>
    <ligand>
        <name>substrate</name>
    </ligand>
</feature>
<dbReference type="HAMAP" id="MF_00258">
    <property type="entry name" value="Glu_racemase"/>
    <property type="match status" value="1"/>
</dbReference>
<feature type="binding site" evidence="7">
    <location>
        <begin position="191"/>
        <end position="192"/>
    </location>
    <ligand>
        <name>substrate</name>
    </ligand>
</feature>
<feature type="binding site" evidence="7">
    <location>
        <begin position="10"/>
        <end position="11"/>
    </location>
    <ligand>
        <name>substrate</name>
    </ligand>
</feature>
<dbReference type="NCBIfam" id="TIGR00067">
    <property type="entry name" value="glut_race"/>
    <property type="match status" value="1"/>
</dbReference>
<feature type="binding site" evidence="7">
    <location>
        <begin position="42"/>
        <end position="43"/>
    </location>
    <ligand>
        <name>substrate</name>
    </ligand>
</feature>
<evidence type="ECO:0000313" key="8">
    <source>
        <dbReference type="EMBL" id="MFC3265616.1"/>
    </source>
</evidence>
<dbReference type="InterPro" id="IPR018187">
    <property type="entry name" value="Asp/Glu_racemase_AS_1"/>
</dbReference>
<keyword evidence="3 7" id="KW-0133">Cell shape</keyword>
<organism evidence="8 9">
    <name type="scientific">Camelimonas abortus</name>
    <dbReference type="NCBI Taxonomy" id="1017184"/>
    <lineage>
        <taxon>Bacteria</taxon>
        <taxon>Pseudomonadati</taxon>
        <taxon>Pseudomonadota</taxon>
        <taxon>Alphaproteobacteria</taxon>
        <taxon>Hyphomicrobiales</taxon>
        <taxon>Chelatococcaceae</taxon>
        <taxon>Camelimonas</taxon>
    </lineage>
</organism>
<accession>A0ABV7LCM7</accession>
<dbReference type="Proteomes" id="UP001595536">
    <property type="component" value="Unassembled WGS sequence"/>
</dbReference>
<dbReference type="SUPFAM" id="SSF53681">
    <property type="entry name" value="Aspartate/glutamate racemase"/>
    <property type="match status" value="2"/>
</dbReference>
<proteinExistence type="inferred from homology"/>
<feature type="active site" description="Proton donor/acceptor" evidence="7">
    <location>
        <position position="190"/>
    </location>
</feature>
<dbReference type="Gene3D" id="3.40.50.1860">
    <property type="match status" value="2"/>
</dbReference>
<protein>
    <recommendedName>
        <fullName evidence="2 7">Glutamate racemase</fullName>
        <ecNumber evidence="2 7">5.1.1.3</ecNumber>
    </recommendedName>
</protein>
<dbReference type="PANTHER" id="PTHR21198:SF2">
    <property type="entry name" value="GLUTAMATE RACEMASE"/>
    <property type="match status" value="1"/>
</dbReference>
<dbReference type="EC" id="5.1.1.3" evidence="2 7"/>
<dbReference type="PANTHER" id="PTHR21198">
    <property type="entry name" value="GLUTAMATE RACEMASE"/>
    <property type="match status" value="1"/>
</dbReference>
<name>A0ABV7LCM7_9HYPH</name>
<evidence type="ECO:0000256" key="1">
    <source>
        <dbReference type="ARBA" id="ARBA00001602"/>
    </source>
</evidence>
<evidence type="ECO:0000256" key="6">
    <source>
        <dbReference type="ARBA" id="ARBA00023316"/>
    </source>
</evidence>
<dbReference type="InterPro" id="IPR015942">
    <property type="entry name" value="Asp/Glu/hydantoin_racemase"/>
</dbReference>
<comment type="catalytic activity">
    <reaction evidence="1 7">
        <text>L-glutamate = D-glutamate</text>
        <dbReference type="Rhea" id="RHEA:12813"/>
        <dbReference type="ChEBI" id="CHEBI:29985"/>
        <dbReference type="ChEBI" id="CHEBI:29986"/>
        <dbReference type="EC" id="5.1.1.3"/>
    </reaction>
</comment>
<evidence type="ECO:0000256" key="4">
    <source>
        <dbReference type="ARBA" id="ARBA00022984"/>
    </source>
</evidence>
<sequence>MAAPVALVFDSGLGGLTVFREIRAGAPGARLVYLADNAVFPYGGLAPEALVARVNDVLDAAIARWRPDIVVIACNTASTLVLPHLRSRHDIPFVGTVPAVKPAAAASRSRMISVLATPGTVARDYTRELVRDYAGDCDVALVGSRHLATLAERAMAGEAVADADIAAEIAPCFRVSGDGARRTDVVALACTHYPLLLERLRALAPWPVTWVDPAPAIARRTLYLLEQAGFRPELVSAEVPPPVAAFTGASPAPPLAAWLRDQGFAACMPAPALAPAAERRWGRA</sequence>
<keyword evidence="5 7" id="KW-0413">Isomerase</keyword>
<comment type="pathway">
    <text evidence="7">Cell wall biogenesis; peptidoglycan biosynthesis.</text>
</comment>
<gene>
    <name evidence="7 8" type="primary">murI</name>
    <name evidence="8" type="ORF">ACFOEX_04445</name>
</gene>
<dbReference type="PROSITE" id="PS00923">
    <property type="entry name" value="ASP_GLU_RACEMASE_1"/>
    <property type="match status" value="1"/>
</dbReference>
<dbReference type="InterPro" id="IPR001920">
    <property type="entry name" value="Asp/Glu_race"/>
</dbReference>
<comment type="function">
    <text evidence="7">Provides the (R)-glutamate required for cell wall biosynthesis.</text>
</comment>
<keyword evidence="9" id="KW-1185">Reference proteome</keyword>
<dbReference type="RefSeq" id="WP_376829616.1">
    <property type="nucleotide sequence ID" value="NZ_JBHLWR010000006.1"/>
</dbReference>
<feature type="active site" description="Proton donor/acceptor" evidence="7">
    <location>
        <position position="74"/>
    </location>
</feature>
<evidence type="ECO:0000256" key="3">
    <source>
        <dbReference type="ARBA" id="ARBA00022960"/>
    </source>
</evidence>
<evidence type="ECO:0000313" key="9">
    <source>
        <dbReference type="Proteomes" id="UP001595536"/>
    </source>
</evidence>
<keyword evidence="4 7" id="KW-0573">Peptidoglycan synthesis</keyword>
<keyword evidence="6 7" id="KW-0961">Cell wall biogenesis/degradation</keyword>
<evidence type="ECO:0000256" key="2">
    <source>
        <dbReference type="ARBA" id="ARBA00013090"/>
    </source>
</evidence>
<reference evidence="9" key="1">
    <citation type="journal article" date="2019" name="Int. J. Syst. Evol. Microbiol.">
        <title>The Global Catalogue of Microorganisms (GCM) 10K type strain sequencing project: providing services to taxonomists for standard genome sequencing and annotation.</title>
        <authorList>
            <consortium name="The Broad Institute Genomics Platform"/>
            <consortium name="The Broad Institute Genome Sequencing Center for Infectious Disease"/>
            <person name="Wu L."/>
            <person name="Ma J."/>
        </authorList>
    </citation>
    <scope>NUCLEOTIDE SEQUENCE [LARGE SCALE GENOMIC DNA]</scope>
    <source>
        <strain evidence="9">CCM 7941</strain>
    </source>
</reference>
<dbReference type="GO" id="GO:0008881">
    <property type="term" value="F:glutamate racemase activity"/>
    <property type="evidence" value="ECO:0007669"/>
    <property type="project" value="UniProtKB-EC"/>
</dbReference>
<comment type="similarity">
    <text evidence="7">Belongs to the aspartate/glutamate racemases family.</text>
</comment>
<comment type="caution">
    <text evidence="8">The sequence shown here is derived from an EMBL/GenBank/DDBJ whole genome shotgun (WGS) entry which is preliminary data.</text>
</comment>
<evidence type="ECO:0000256" key="5">
    <source>
        <dbReference type="ARBA" id="ARBA00023235"/>
    </source>
</evidence>
<dbReference type="EMBL" id="JBHRUV010000018">
    <property type="protein sequence ID" value="MFC3265616.1"/>
    <property type="molecule type" value="Genomic_DNA"/>
</dbReference>
<evidence type="ECO:0000256" key="7">
    <source>
        <dbReference type="HAMAP-Rule" id="MF_00258"/>
    </source>
</evidence>
<dbReference type="InterPro" id="IPR004391">
    <property type="entry name" value="Glu_race"/>
</dbReference>